<dbReference type="Proteomes" id="UP000019478">
    <property type="component" value="Unassembled WGS sequence"/>
</dbReference>
<evidence type="ECO:0000259" key="9">
    <source>
        <dbReference type="Pfam" id="PF04909"/>
    </source>
</evidence>
<dbReference type="PANTHER" id="PTHR21240:SF29">
    <property type="entry name" value="AMIDOHYDROLASE-RELATED DOMAIN-CONTAINING PROTEIN"/>
    <property type="match status" value="1"/>
</dbReference>
<dbReference type="RefSeq" id="XP_007736413.1">
    <property type="nucleotide sequence ID" value="XM_007738223.1"/>
</dbReference>
<dbReference type="AlphaFoldDB" id="W9YBZ0"/>
<dbReference type="HOGENOM" id="CLU_039329_2_0_1"/>
<organism evidence="10 11">
    <name type="scientific">Capronia epimyces CBS 606.96</name>
    <dbReference type="NCBI Taxonomy" id="1182542"/>
    <lineage>
        <taxon>Eukaryota</taxon>
        <taxon>Fungi</taxon>
        <taxon>Dikarya</taxon>
        <taxon>Ascomycota</taxon>
        <taxon>Pezizomycotina</taxon>
        <taxon>Eurotiomycetes</taxon>
        <taxon>Chaetothyriomycetidae</taxon>
        <taxon>Chaetothyriales</taxon>
        <taxon>Herpotrichiellaceae</taxon>
        <taxon>Capronia</taxon>
    </lineage>
</organism>
<evidence type="ECO:0000256" key="2">
    <source>
        <dbReference type="ARBA" id="ARBA00022723"/>
    </source>
</evidence>
<dbReference type="InterPro" id="IPR032465">
    <property type="entry name" value="ACMSD"/>
</dbReference>
<dbReference type="Gene3D" id="3.20.20.140">
    <property type="entry name" value="Metal-dependent hydrolases"/>
    <property type="match status" value="1"/>
</dbReference>
<evidence type="ECO:0000256" key="7">
    <source>
        <dbReference type="ARBA" id="ARBA00038889"/>
    </source>
</evidence>
<dbReference type="InterPro" id="IPR006680">
    <property type="entry name" value="Amidohydro-rel"/>
</dbReference>
<comment type="caution">
    <text evidence="10">The sequence shown here is derived from an EMBL/GenBank/DDBJ whole genome shotgun (WGS) entry which is preliminary data.</text>
</comment>
<proteinExistence type="inferred from homology"/>
<sequence>MPPYPKIDCHSHYLPPGYREALAEHGHTHPDGMPAIPQWSEESHLDMMKTVNVTKSVLSISSPGTHLKAGDNALARKVTRYVNEFGADLKRRRPDQFGFFASLPLADVQGCLEEIPYALDELNADGFVVLTNFHGSYLGHKDFDPIFDELNRRKAIVFMHPTTPCLPHGGAAATPLADFPRPMFEFLFDTARAVINLFLSGTVGRCPNITFLVPHVGGAFPPLINRFASVGPALNLPGLDPKVTPTWVKERLNQQFYFDTAGWALPEQIKGLLQYVTVDRMLYGSDFPFTPLQTVAPLSLEHDQYLPEVFPDQEEREKLCSKNALKLLNRQSRQ</sequence>
<accession>W9YBZ0</accession>
<dbReference type="GO" id="GO:0005829">
    <property type="term" value="C:cytosol"/>
    <property type="evidence" value="ECO:0007669"/>
    <property type="project" value="TreeGrafter"/>
</dbReference>
<evidence type="ECO:0000256" key="3">
    <source>
        <dbReference type="ARBA" id="ARBA00022793"/>
    </source>
</evidence>
<keyword evidence="4" id="KW-0862">Zinc</keyword>
<dbReference type="GO" id="GO:0047596">
    <property type="term" value="F:6-methylsalicylate decarboxylase activity"/>
    <property type="evidence" value="ECO:0007669"/>
    <property type="project" value="UniProtKB-EC"/>
</dbReference>
<dbReference type="Pfam" id="PF04909">
    <property type="entry name" value="Amidohydro_2"/>
    <property type="match status" value="1"/>
</dbReference>
<dbReference type="eggNOG" id="KOG4245">
    <property type="taxonomic scope" value="Eukaryota"/>
</dbReference>
<evidence type="ECO:0000313" key="10">
    <source>
        <dbReference type="EMBL" id="EXJ79839.1"/>
    </source>
</evidence>
<dbReference type="GO" id="GO:0016787">
    <property type="term" value="F:hydrolase activity"/>
    <property type="evidence" value="ECO:0007669"/>
    <property type="project" value="InterPro"/>
</dbReference>
<dbReference type="EMBL" id="AMGY01000007">
    <property type="protein sequence ID" value="EXJ79839.1"/>
    <property type="molecule type" value="Genomic_DNA"/>
</dbReference>
<dbReference type="PANTHER" id="PTHR21240">
    <property type="entry name" value="2-AMINO-3-CARBOXYLMUCONATE-6-SEMIALDEHYDE DECARBOXYLASE"/>
    <property type="match status" value="1"/>
</dbReference>
<evidence type="ECO:0000256" key="6">
    <source>
        <dbReference type="ARBA" id="ARBA00036832"/>
    </source>
</evidence>
<keyword evidence="11" id="KW-1185">Reference proteome</keyword>
<dbReference type="GeneID" id="19172213"/>
<gene>
    <name evidence="10" type="ORF">A1O3_08124</name>
</gene>
<dbReference type="SUPFAM" id="SSF51556">
    <property type="entry name" value="Metallo-dependent hydrolases"/>
    <property type="match status" value="1"/>
</dbReference>
<reference evidence="10 11" key="1">
    <citation type="submission" date="2013-03" db="EMBL/GenBank/DDBJ databases">
        <title>The Genome Sequence of Capronia epimyces CBS 606.96.</title>
        <authorList>
            <consortium name="The Broad Institute Genomics Platform"/>
            <person name="Cuomo C."/>
            <person name="de Hoog S."/>
            <person name="Gorbushina A."/>
            <person name="Walker B."/>
            <person name="Young S.K."/>
            <person name="Zeng Q."/>
            <person name="Gargeya S."/>
            <person name="Fitzgerald M."/>
            <person name="Haas B."/>
            <person name="Abouelleil A."/>
            <person name="Allen A.W."/>
            <person name="Alvarado L."/>
            <person name="Arachchi H.M."/>
            <person name="Berlin A.M."/>
            <person name="Chapman S.B."/>
            <person name="Gainer-Dewar J."/>
            <person name="Goldberg J."/>
            <person name="Griggs A."/>
            <person name="Gujja S."/>
            <person name="Hansen M."/>
            <person name="Howarth C."/>
            <person name="Imamovic A."/>
            <person name="Ireland A."/>
            <person name="Larimer J."/>
            <person name="McCowan C."/>
            <person name="Murphy C."/>
            <person name="Pearson M."/>
            <person name="Poon T.W."/>
            <person name="Priest M."/>
            <person name="Roberts A."/>
            <person name="Saif S."/>
            <person name="Shea T."/>
            <person name="Sisk P."/>
            <person name="Sykes S."/>
            <person name="Wortman J."/>
            <person name="Nusbaum C."/>
            <person name="Birren B."/>
        </authorList>
    </citation>
    <scope>NUCLEOTIDE SEQUENCE [LARGE SCALE GENOMIC DNA]</scope>
    <source>
        <strain evidence="10 11">CBS 606.96</strain>
    </source>
</reference>
<dbReference type="InterPro" id="IPR032466">
    <property type="entry name" value="Metal_Hydrolase"/>
</dbReference>
<comment type="catalytic activity">
    <reaction evidence="6">
        <text>6-methylsalicylate + H(+) = 3-methylphenol + CO2</text>
        <dbReference type="Rhea" id="RHEA:23112"/>
        <dbReference type="ChEBI" id="CHEBI:15378"/>
        <dbReference type="ChEBI" id="CHEBI:16526"/>
        <dbReference type="ChEBI" id="CHEBI:17231"/>
        <dbReference type="ChEBI" id="CHEBI:36658"/>
        <dbReference type="EC" id="4.1.1.52"/>
    </reaction>
    <physiologicalReaction direction="left-to-right" evidence="6">
        <dbReference type="Rhea" id="RHEA:23113"/>
    </physiologicalReaction>
</comment>
<evidence type="ECO:0000313" key="11">
    <source>
        <dbReference type="Proteomes" id="UP000019478"/>
    </source>
</evidence>
<evidence type="ECO:0000256" key="4">
    <source>
        <dbReference type="ARBA" id="ARBA00022833"/>
    </source>
</evidence>
<name>W9YBZ0_9EURO</name>
<evidence type="ECO:0000256" key="5">
    <source>
        <dbReference type="ARBA" id="ARBA00023239"/>
    </source>
</evidence>
<dbReference type="GO" id="GO:0046872">
    <property type="term" value="F:metal ion binding"/>
    <property type="evidence" value="ECO:0007669"/>
    <property type="project" value="UniProtKB-KW"/>
</dbReference>
<feature type="domain" description="Amidohydrolase-related" evidence="9">
    <location>
        <begin position="7"/>
        <end position="329"/>
    </location>
</feature>
<comment type="similarity">
    <text evidence="1">Belongs to the metallo-dependent hydrolases superfamily. ACMSD family.</text>
</comment>
<protein>
    <recommendedName>
        <fullName evidence="7">6-methylsalicylate decarboxylase</fullName>
        <ecNumber evidence="7">4.1.1.52</ecNumber>
    </recommendedName>
</protein>
<dbReference type="OrthoDB" id="2832284at2759"/>
<dbReference type="GO" id="GO:0019748">
    <property type="term" value="P:secondary metabolic process"/>
    <property type="evidence" value="ECO:0007669"/>
    <property type="project" value="TreeGrafter"/>
</dbReference>
<dbReference type="STRING" id="1182542.W9YBZ0"/>
<keyword evidence="3 8" id="KW-0210">Decarboxylase</keyword>
<dbReference type="EC" id="4.1.1.52" evidence="7"/>
<keyword evidence="2" id="KW-0479">Metal-binding</keyword>
<evidence type="ECO:0000256" key="8">
    <source>
        <dbReference type="RuleBase" id="RU366045"/>
    </source>
</evidence>
<evidence type="ECO:0000256" key="1">
    <source>
        <dbReference type="ARBA" id="ARBA00005871"/>
    </source>
</evidence>
<keyword evidence="5 8" id="KW-0456">Lyase</keyword>